<evidence type="ECO:0000313" key="5">
    <source>
        <dbReference type="EMBL" id="GAE34284.1"/>
    </source>
</evidence>
<dbReference type="Gene3D" id="1.10.10.10">
    <property type="entry name" value="Winged helix-like DNA-binding domain superfamily/Winged helix DNA-binding domain"/>
    <property type="match status" value="1"/>
</dbReference>
<evidence type="ECO:0000256" key="2">
    <source>
        <dbReference type="ARBA" id="ARBA00023125"/>
    </source>
</evidence>
<accession>W4QSH3</accession>
<dbReference type="Proteomes" id="UP000018896">
    <property type="component" value="Unassembled WGS sequence"/>
</dbReference>
<dbReference type="PRINTS" id="PR00598">
    <property type="entry name" value="HTHMARR"/>
</dbReference>
<dbReference type="SUPFAM" id="SSF46785">
    <property type="entry name" value="Winged helix' DNA-binding domain"/>
    <property type="match status" value="1"/>
</dbReference>
<evidence type="ECO:0000313" key="6">
    <source>
        <dbReference type="Proteomes" id="UP000018896"/>
    </source>
</evidence>
<evidence type="ECO:0000256" key="3">
    <source>
        <dbReference type="ARBA" id="ARBA00023163"/>
    </source>
</evidence>
<dbReference type="SMART" id="SM00347">
    <property type="entry name" value="HTH_MARR"/>
    <property type="match status" value="1"/>
</dbReference>
<organism evidence="5 6">
    <name type="scientific">Halalkalibacter akibai (strain ATCC 43226 / DSM 21942 / CIP 109018 / JCM 9157 / 1139)</name>
    <name type="common">Bacillus akibai</name>
    <dbReference type="NCBI Taxonomy" id="1236973"/>
    <lineage>
        <taxon>Bacteria</taxon>
        <taxon>Bacillati</taxon>
        <taxon>Bacillota</taxon>
        <taxon>Bacilli</taxon>
        <taxon>Bacillales</taxon>
        <taxon>Bacillaceae</taxon>
        <taxon>Halalkalibacter</taxon>
    </lineage>
</organism>
<dbReference type="PROSITE" id="PS50995">
    <property type="entry name" value="HTH_MARR_2"/>
    <property type="match status" value="1"/>
</dbReference>
<sequence length="101" mass="11530">MSIAQFDLLVQVGVHQPISQQGLAEKLLVTKGNITQMVVKMESAGLIQRTQEWRTKHITLTNKGKELYEEVVPQQELFQVSQFQALTKDEQKQLLALLKKL</sequence>
<dbReference type="InterPro" id="IPR036388">
    <property type="entry name" value="WH-like_DNA-bd_sf"/>
</dbReference>
<comment type="caution">
    <text evidence="5">The sequence shown here is derived from an EMBL/GenBank/DDBJ whole genome shotgun (WGS) entry which is preliminary data.</text>
</comment>
<gene>
    <name evidence="5" type="ORF">JCM9157_1330</name>
</gene>
<keyword evidence="3" id="KW-0804">Transcription</keyword>
<dbReference type="GO" id="GO:0003700">
    <property type="term" value="F:DNA-binding transcription factor activity"/>
    <property type="evidence" value="ECO:0007669"/>
    <property type="project" value="InterPro"/>
</dbReference>
<protein>
    <submittedName>
        <fullName evidence="5">Transcriptional regulator</fullName>
    </submittedName>
</protein>
<dbReference type="Pfam" id="PF01047">
    <property type="entry name" value="MarR"/>
    <property type="match status" value="1"/>
</dbReference>
<keyword evidence="2" id="KW-0238">DNA-binding</keyword>
<dbReference type="STRING" id="1236973.JCM9157_1330"/>
<evidence type="ECO:0000256" key="1">
    <source>
        <dbReference type="ARBA" id="ARBA00023015"/>
    </source>
</evidence>
<reference evidence="5 6" key="1">
    <citation type="journal article" date="2014" name="Genome Announc.">
        <title>Draft Genome Sequences of Three Alkaliphilic Bacillus Strains, Bacillus wakoensis JCM 9140T, Bacillus akibai JCM 9157T, and Bacillus hemicellulosilyticus JCM 9152T.</title>
        <authorList>
            <person name="Yuki M."/>
            <person name="Oshima K."/>
            <person name="Suda W."/>
            <person name="Oshida Y."/>
            <person name="Kitamura K."/>
            <person name="Iida T."/>
            <person name="Hattori M."/>
            <person name="Ohkuma M."/>
        </authorList>
    </citation>
    <scope>NUCLEOTIDE SEQUENCE [LARGE SCALE GENOMIC DNA]</scope>
    <source>
        <strain evidence="5 6">JCM 9157</strain>
    </source>
</reference>
<dbReference type="AlphaFoldDB" id="W4QSH3"/>
<dbReference type="GO" id="GO:0003677">
    <property type="term" value="F:DNA binding"/>
    <property type="evidence" value="ECO:0007669"/>
    <property type="project" value="UniProtKB-KW"/>
</dbReference>
<dbReference type="EMBL" id="BAUV01000007">
    <property type="protein sequence ID" value="GAE34284.1"/>
    <property type="molecule type" value="Genomic_DNA"/>
</dbReference>
<name>W4QSH3_HALA3</name>
<dbReference type="InterPro" id="IPR000835">
    <property type="entry name" value="HTH_MarR-typ"/>
</dbReference>
<dbReference type="PANTHER" id="PTHR42756:SF1">
    <property type="entry name" value="TRANSCRIPTIONAL REPRESSOR OF EMRAB OPERON"/>
    <property type="match status" value="1"/>
</dbReference>
<keyword evidence="6" id="KW-1185">Reference proteome</keyword>
<dbReference type="InterPro" id="IPR036390">
    <property type="entry name" value="WH_DNA-bd_sf"/>
</dbReference>
<dbReference type="PANTHER" id="PTHR42756">
    <property type="entry name" value="TRANSCRIPTIONAL REGULATOR, MARR"/>
    <property type="match status" value="1"/>
</dbReference>
<feature type="domain" description="HTH marR-type" evidence="4">
    <location>
        <begin position="1"/>
        <end position="101"/>
    </location>
</feature>
<keyword evidence="1" id="KW-0805">Transcription regulation</keyword>
<proteinExistence type="predicted"/>
<evidence type="ECO:0000259" key="4">
    <source>
        <dbReference type="PROSITE" id="PS50995"/>
    </source>
</evidence>
<dbReference type="eggNOG" id="COG1846">
    <property type="taxonomic scope" value="Bacteria"/>
</dbReference>